<comment type="caution">
    <text evidence="2">The sequence shown here is derived from an EMBL/GenBank/DDBJ whole genome shotgun (WGS) entry which is preliminary data.</text>
</comment>
<dbReference type="EMBL" id="SNUX01000002">
    <property type="protein sequence ID" value="TES49154.1"/>
    <property type="molecule type" value="Genomic_DNA"/>
</dbReference>
<dbReference type="InterPro" id="IPR027417">
    <property type="entry name" value="P-loop_NTPase"/>
</dbReference>
<evidence type="ECO:0000313" key="2">
    <source>
        <dbReference type="EMBL" id="TES49154.1"/>
    </source>
</evidence>
<evidence type="ECO:0000313" key="3">
    <source>
        <dbReference type="Proteomes" id="UP000298210"/>
    </source>
</evidence>
<dbReference type="Pfam" id="PF07728">
    <property type="entry name" value="AAA_5"/>
    <property type="match status" value="1"/>
</dbReference>
<dbReference type="InterPro" id="IPR011704">
    <property type="entry name" value="ATPase_dyneun-rel_AAA"/>
</dbReference>
<dbReference type="GO" id="GO:0005524">
    <property type="term" value="F:ATP binding"/>
    <property type="evidence" value="ECO:0007669"/>
    <property type="project" value="InterPro"/>
</dbReference>
<accession>A0A4Y7WLH1</accession>
<feature type="domain" description="ATPase dynein-related AAA" evidence="1">
    <location>
        <begin position="271"/>
        <end position="414"/>
    </location>
</feature>
<name>A0A4Y7WLH1_9BACI</name>
<proteinExistence type="predicted"/>
<sequence length="535" mass="61912">MTKYYISESSLTESYNLLTNNEFQYPGEFFTLLILKHAGLSQHDFLDLSEEEVKRDLFNATSKLAYLFISDEFEKVKNNFINPFSMNGWRNNPSETVKQWSTQRLINNVTGGGRLWKRIVITDPENSNSIKLKHNYLDYFKDMKQKLNLEAISIWLVRFTAFDKEAPTSHLIRNFYEYFNVKSDEKTFFFTASPNIPLTFSEEMVSSHFIRSLIGNPSNNPNWITENETLDIETQQSDKDLETFNGDNVNLGGNSLDLDSFLNIVEKAKQVILTGPPGTSKSYLAKKASLKFDFVKRIQFHPQYSYQNFIGGKILENGTLIDKKGELILLIEDAMLSSNINKEFLLVIEEINRANVSQVFGEMIQLLDRNESLNLTFNDEMKEYTLPENLKIIGTMNTTDRTVGRIDYALKRRFYQIYCKPDIEILVDKTQIEGNEFSISDLLSKINQNLYENLSNKEMVLGHAIFLKDFVYSETAQKFIWSLDDFENLFNYVVLPLIEDYCNGNPDLITNIIGERLYSQLTGNEFSLAIKEFLS</sequence>
<evidence type="ECO:0000259" key="1">
    <source>
        <dbReference type="Pfam" id="PF07728"/>
    </source>
</evidence>
<organism evidence="2 3">
    <name type="scientific">Shouchella lehensis</name>
    <dbReference type="NCBI Taxonomy" id="300825"/>
    <lineage>
        <taxon>Bacteria</taxon>
        <taxon>Bacillati</taxon>
        <taxon>Bacillota</taxon>
        <taxon>Bacilli</taxon>
        <taxon>Bacillales</taxon>
        <taxon>Bacillaceae</taxon>
        <taxon>Shouchella</taxon>
    </lineage>
</organism>
<gene>
    <name evidence="2" type="ORF">E2L03_06630</name>
</gene>
<dbReference type="PANTHER" id="PTHR37291:SF1">
    <property type="entry name" value="TYPE IV METHYL-DIRECTED RESTRICTION ENZYME ECOKMCRB SUBUNIT"/>
    <property type="match status" value="1"/>
</dbReference>
<dbReference type="SUPFAM" id="SSF52540">
    <property type="entry name" value="P-loop containing nucleoside triphosphate hydrolases"/>
    <property type="match status" value="1"/>
</dbReference>
<reference evidence="2 3" key="1">
    <citation type="submission" date="2019-03" db="EMBL/GenBank/DDBJ databases">
        <authorList>
            <person name="Liu G."/>
        </authorList>
    </citation>
    <scope>NUCLEOTIDE SEQUENCE [LARGE SCALE GENOMIC DNA]</scope>
    <source>
        <strain evidence="2 3">DSM 19099</strain>
    </source>
</reference>
<dbReference type="AlphaFoldDB" id="A0A4Y7WLH1"/>
<dbReference type="Proteomes" id="UP000298210">
    <property type="component" value="Unassembled WGS sequence"/>
</dbReference>
<dbReference type="InterPro" id="IPR052934">
    <property type="entry name" value="Methyl-DNA_Rec/Restrict_Enz"/>
</dbReference>
<dbReference type="PANTHER" id="PTHR37291">
    <property type="entry name" value="5-METHYLCYTOSINE-SPECIFIC RESTRICTION ENZYME B"/>
    <property type="match status" value="1"/>
</dbReference>
<dbReference type="Gene3D" id="3.40.50.300">
    <property type="entry name" value="P-loop containing nucleotide triphosphate hydrolases"/>
    <property type="match status" value="1"/>
</dbReference>
<dbReference type="GO" id="GO:0016887">
    <property type="term" value="F:ATP hydrolysis activity"/>
    <property type="evidence" value="ECO:0007669"/>
    <property type="project" value="InterPro"/>
</dbReference>
<dbReference type="RefSeq" id="WP_134258768.1">
    <property type="nucleotide sequence ID" value="NZ_LDIM01000006.1"/>
</dbReference>
<protein>
    <submittedName>
        <fullName evidence="2">AAA family ATPase</fullName>
    </submittedName>
</protein>